<sequence length="96" mass="10706">MTSEDREIRAQEERIEQAREELGETVAELSSRADIKARAKEKTTEIGERARDATPDVAIKAAQEARRRPRVVAGFAAAAAGLMAGRYILRRKQARK</sequence>
<feature type="transmembrane region" description="Helical" evidence="2">
    <location>
        <begin position="71"/>
        <end position="89"/>
    </location>
</feature>
<protein>
    <submittedName>
        <fullName evidence="3">DUF3618 domain-containing protein</fullName>
    </submittedName>
</protein>
<keyword evidence="4" id="KW-1185">Reference proteome</keyword>
<dbReference type="Pfam" id="PF12277">
    <property type="entry name" value="DUF3618"/>
    <property type="match status" value="1"/>
</dbReference>
<comment type="caution">
    <text evidence="3">The sequence shown here is derived from an EMBL/GenBank/DDBJ whole genome shotgun (WGS) entry which is preliminary data.</text>
</comment>
<dbReference type="RefSeq" id="WP_208256918.1">
    <property type="nucleotide sequence ID" value="NZ_JAGEOJ010000007.1"/>
</dbReference>
<reference evidence="3" key="1">
    <citation type="submission" date="2021-03" db="EMBL/GenBank/DDBJ databases">
        <authorList>
            <person name="Kanchanasin P."/>
            <person name="Saeng-In P."/>
            <person name="Phongsopitanun W."/>
            <person name="Yuki M."/>
            <person name="Kudo T."/>
            <person name="Ohkuma M."/>
            <person name="Tanasupawat S."/>
        </authorList>
    </citation>
    <scope>NUCLEOTIDE SEQUENCE</scope>
    <source>
        <strain evidence="3">GKU 128</strain>
    </source>
</reference>
<evidence type="ECO:0000313" key="4">
    <source>
        <dbReference type="Proteomes" id="UP000669179"/>
    </source>
</evidence>
<dbReference type="AlphaFoldDB" id="A0A939T7A0"/>
<evidence type="ECO:0000256" key="1">
    <source>
        <dbReference type="SAM" id="Coils"/>
    </source>
</evidence>
<dbReference type="EMBL" id="JAGEOJ010000007">
    <property type="protein sequence ID" value="MBO2449092.1"/>
    <property type="molecule type" value="Genomic_DNA"/>
</dbReference>
<feature type="coiled-coil region" evidence="1">
    <location>
        <begin position="1"/>
        <end position="32"/>
    </location>
</feature>
<accession>A0A939T7A0</accession>
<evidence type="ECO:0000256" key="2">
    <source>
        <dbReference type="SAM" id="Phobius"/>
    </source>
</evidence>
<name>A0A939T7A0_9ACTN</name>
<keyword evidence="2" id="KW-0812">Transmembrane</keyword>
<gene>
    <name evidence="3" type="ORF">J4573_18455</name>
</gene>
<evidence type="ECO:0000313" key="3">
    <source>
        <dbReference type="EMBL" id="MBO2449092.1"/>
    </source>
</evidence>
<keyword evidence="1" id="KW-0175">Coiled coil</keyword>
<keyword evidence="2" id="KW-1133">Transmembrane helix</keyword>
<organism evidence="3 4">
    <name type="scientific">Actinomadura barringtoniae</name>
    <dbReference type="NCBI Taxonomy" id="1427535"/>
    <lineage>
        <taxon>Bacteria</taxon>
        <taxon>Bacillati</taxon>
        <taxon>Actinomycetota</taxon>
        <taxon>Actinomycetes</taxon>
        <taxon>Streptosporangiales</taxon>
        <taxon>Thermomonosporaceae</taxon>
        <taxon>Actinomadura</taxon>
    </lineage>
</organism>
<proteinExistence type="predicted"/>
<keyword evidence="2" id="KW-0472">Membrane</keyword>
<dbReference type="InterPro" id="IPR022062">
    <property type="entry name" value="DUF3618"/>
</dbReference>
<dbReference type="Proteomes" id="UP000669179">
    <property type="component" value="Unassembled WGS sequence"/>
</dbReference>